<feature type="signal peptide" evidence="1">
    <location>
        <begin position="1"/>
        <end position="21"/>
    </location>
</feature>
<accession>A0A520MZ27</accession>
<organism evidence="2 3">
    <name type="scientific">SAR86 cluster bacterium</name>
    <dbReference type="NCBI Taxonomy" id="2030880"/>
    <lineage>
        <taxon>Bacteria</taxon>
        <taxon>Pseudomonadati</taxon>
        <taxon>Pseudomonadota</taxon>
        <taxon>Gammaproteobacteria</taxon>
        <taxon>SAR86 cluster</taxon>
    </lineage>
</organism>
<comment type="caution">
    <text evidence="2">The sequence shown here is derived from an EMBL/GenBank/DDBJ whole genome shotgun (WGS) entry which is preliminary data.</text>
</comment>
<evidence type="ECO:0000313" key="3">
    <source>
        <dbReference type="Proteomes" id="UP000315825"/>
    </source>
</evidence>
<evidence type="ECO:0000313" key="2">
    <source>
        <dbReference type="EMBL" id="RZO26461.1"/>
    </source>
</evidence>
<keyword evidence="1" id="KW-0732">Signal</keyword>
<dbReference type="AlphaFoldDB" id="A0A520MZ27"/>
<dbReference type="EMBL" id="SHBE01000004">
    <property type="protein sequence ID" value="RZO26461.1"/>
    <property type="molecule type" value="Genomic_DNA"/>
</dbReference>
<feature type="chain" id="PRO_5021915822" description="LPS-assembly protein LptD" evidence="1">
    <location>
        <begin position="22"/>
        <end position="633"/>
    </location>
</feature>
<protein>
    <recommendedName>
        <fullName evidence="4">LPS-assembly protein LptD</fullName>
    </recommendedName>
</protein>
<dbReference type="Proteomes" id="UP000315825">
    <property type="component" value="Unassembled WGS sequence"/>
</dbReference>
<evidence type="ECO:0008006" key="4">
    <source>
        <dbReference type="Google" id="ProtNLM"/>
    </source>
</evidence>
<sequence>MYKVKKLFLFLSYIFCNGISAECDSHQNKNILIDDGSLLNANQPEIKFEKAVFDSNTYLLENIKFNSCEGNSSWEISADEATLENEVLSIKNARVELFNMPIFWLGDIVLDKDKEINIPNLGITDSDFDFSYQFKAGNESAQYVIEPILTKSQLGISFNAKLNDGKNKTEIQSFAIDDEQSSWVFKINSRLQLVKNLELSLDYGDFSGNSLIQNYGYKFLDINRRTLDLKKNIKLSWLINNRHVVIGQQSFENLNLPRPITHTKNYLKYESSYILDNWKIRRSTEISKFKIKNNTVLLNRILPPNEGADFPYFVHEDVERKNRKISFSNSSFGSAFSSKIDIDFYWKQYTINKTTNTSNLSSESFQIKQTFDLDKKFLLGYIYSSFDDQDNIPLLDSYPKSPSPENNISMQSWYGSDRSANQRKIFLYYQNTFEGMEYSLSTNLYEKYNYSNINPELGKHFNKKPVFFAINKSFGNSKFSAIGNYSVKDNKISSSVFEITNKNSEREFSLSKREYLNSGFPLSELNNYVLKYSQNFNNITIFARTQYSISDENINENIFGAEWYKDCFKFRIAFERARFFPFIEPDYSKGNYFNQIYLTNPILKNNLSFEFELIGLTNSLKPINEIIQNGLFN</sequence>
<proteinExistence type="predicted"/>
<reference evidence="2 3" key="1">
    <citation type="submission" date="2019-02" db="EMBL/GenBank/DDBJ databases">
        <title>Prokaryotic population dynamics and viral predation in marine succession experiment using metagenomics: the confinement effect.</title>
        <authorList>
            <person name="Haro-Moreno J.M."/>
            <person name="Rodriguez-Valera F."/>
            <person name="Lopez-Perez M."/>
        </authorList>
    </citation>
    <scope>NUCLEOTIDE SEQUENCE [LARGE SCALE GENOMIC DNA]</scope>
    <source>
        <strain evidence="2">MED-G159</strain>
    </source>
</reference>
<evidence type="ECO:0000256" key="1">
    <source>
        <dbReference type="SAM" id="SignalP"/>
    </source>
</evidence>
<gene>
    <name evidence="2" type="ORF">EVA92_02890</name>
</gene>
<name>A0A520MZ27_9GAMM</name>